<protein>
    <recommendedName>
        <fullName evidence="5">UPF0182 protein GF339_22725</fullName>
    </recommendedName>
</protein>
<organism evidence="7 8">
    <name type="scientific">candidate division KSB3 bacterium</name>
    <dbReference type="NCBI Taxonomy" id="2044937"/>
    <lineage>
        <taxon>Bacteria</taxon>
        <taxon>candidate division KSB3</taxon>
    </lineage>
</organism>
<evidence type="ECO:0000256" key="3">
    <source>
        <dbReference type="ARBA" id="ARBA00022989"/>
    </source>
</evidence>
<keyword evidence="2 5" id="KW-0812">Transmembrane</keyword>
<feature type="transmembrane region" description="Helical" evidence="5">
    <location>
        <begin position="99"/>
        <end position="117"/>
    </location>
</feature>
<dbReference type="Proteomes" id="UP000649604">
    <property type="component" value="Unassembled WGS sequence"/>
</dbReference>
<evidence type="ECO:0000256" key="1">
    <source>
        <dbReference type="ARBA" id="ARBA00022475"/>
    </source>
</evidence>
<feature type="transmembrane region" description="Helical" evidence="5">
    <location>
        <begin position="289"/>
        <end position="314"/>
    </location>
</feature>
<name>A0A9D5Q8F4_9BACT</name>
<comment type="subcellular location">
    <subcellularLocation>
        <location evidence="5">Cell membrane</location>
        <topology evidence="5">Multi-pass membrane protein</topology>
    </subcellularLocation>
</comment>
<comment type="similarity">
    <text evidence="5">Belongs to the UPF0182 family.</text>
</comment>
<evidence type="ECO:0000256" key="4">
    <source>
        <dbReference type="ARBA" id="ARBA00023136"/>
    </source>
</evidence>
<feature type="transmembrane region" description="Helical" evidence="5">
    <location>
        <begin position="26"/>
        <end position="46"/>
    </location>
</feature>
<feature type="transmembrane region" description="Helical" evidence="5">
    <location>
        <begin position="200"/>
        <end position="220"/>
    </location>
</feature>
<dbReference type="GO" id="GO:0005576">
    <property type="term" value="C:extracellular region"/>
    <property type="evidence" value="ECO:0007669"/>
    <property type="project" value="TreeGrafter"/>
</dbReference>
<dbReference type="GO" id="GO:0005886">
    <property type="term" value="C:plasma membrane"/>
    <property type="evidence" value="ECO:0007669"/>
    <property type="project" value="UniProtKB-SubCell"/>
</dbReference>
<dbReference type="PANTHER" id="PTHR39344">
    <property type="entry name" value="UPF0182 PROTEIN SLL1060"/>
    <property type="match status" value="1"/>
</dbReference>
<evidence type="ECO:0000313" key="7">
    <source>
        <dbReference type="EMBL" id="MBD3327418.1"/>
    </source>
</evidence>
<feature type="transmembrane region" description="Helical" evidence="5">
    <location>
        <begin position="248"/>
        <end position="268"/>
    </location>
</feature>
<reference evidence="7" key="1">
    <citation type="submission" date="2019-11" db="EMBL/GenBank/DDBJ databases">
        <title>Microbial mats filling the niche in hypersaline microbial mats.</title>
        <authorList>
            <person name="Wong H.L."/>
            <person name="Macleod F.I."/>
            <person name="White R.A. III"/>
            <person name="Burns B.P."/>
        </authorList>
    </citation>
    <scope>NUCLEOTIDE SEQUENCE</scope>
    <source>
        <strain evidence="7">Rbin_158</strain>
    </source>
</reference>
<comment type="caution">
    <text evidence="7">The sequence shown here is derived from an EMBL/GenBank/DDBJ whole genome shotgun (WGS) entry which is preliminary data.</text>
</comment>
<feature type="region of interest" description="Disordered" evidence="6">
    <location>
        <begin position="938"/>
        <end position="961"/>
    </location>
</feature>
<dbReference type="PANTHER" id="PTHR39344:SF1">
    <property type="entry name" value="UPF0182 PROTEIN SLL1060"/>
    <property type="match status" value="1"/>
</dbReference>
<accession>A0A9D5Q8F4</accession>
<dbReference type="Pfam" id="PF03699">
    <property type="entry name" value="UPF0182"/>
    <property type="match status" value="1"/>
</dbReference>
<evidence type="ECO:0000256" key="2">
    <source>
        <dbReference type="ARBA" id="ARBA00022692"/>
    </source>
</evidence>
<evidence type="ECO:0000256" key="5">
    <source>
        <dbReference type="HAMAP-Rule" id="MF_01600"/>
    </source>
</evidence>
<gene>
    <name evidence="7" type="ORF">GF339_22725</name>
</gene>
<feature type="transmembrane region" description="Helical" evidence="5">
    <location>
        <begin position="155"/>
        <end position="179"/>
    </location>
</feature>
<dbReference type="HAMAP" id="MF_01600">
    <property type="entry name" value="UPF0182"/>
    <property type="match status" value="1"/>
</dbReference>
<dbReference type="AlphaFoldDB" id="A0A9D5Q8F4"/>
<keyword evidence="1 5" id="KW-1003">Cell membrane</keyword>
<proteinExistence type="inferred from homology"/>
<keyword evidence="3 5" id="KW-1133">Transmembrane helix</keyword>
<feature type="transmembrane region" description="Helical" evidence="5">
    <location>
        <begin position="66"/>
        <end position="87"/>
    </location>
</feature>
<evidence type="ECO:0000313" key="8">
    <source>
        <dbReference type="Proteomes" id="UP000649604"/>
    </source>
</evidence>
<keyword evidence="4 5" id="KW-0472">Membrane</keyword>
<sequence>MYGLVLFILVAIGLVLVVYGIRKHHLLPGILGALLAGLTLFFFWFLDFWGEMLWFQSLGYGPRFWTVFWTKIGMFVAGGVLGLVVVFALTWSIRQKSKWFRIIPAALGALFGAQWGVTHWETILRYLHSVSTDVTEPIFAKDTGFYLFRLPLYDALYALLFWVCAVSLISAFISMFLKVQITTQNVNVDLAEEPESVPQSYFPVYLNGAALIFVIAWGLYLERFHLLYSTLGAVTGAGWTDVNIRSTAYLIVSILTAILGVLLVVAPLRKTLTGVVQRKTQMNHQRAQLVLLGTYGVLLIGIWFIALSVIPGIFQRFRVEPNEITFEKPYIANNIEFTRRGFNLHNVEEREFAATETFTQSMITQNQDLFANIRLWDWRALDAVYKQFQEIRLYYEFEDVDIDRYRINDQYRQVMVSAREMRLENLPAQSQTFVNTRFKYTHGYGITLTTVHDFTPQGLPKLLVKDIPPKSTYESLEVDRPQLYYGELTTSHVIVNSEEQEFDYPSGEENMYTRYSGKGGVRLRNFWRKFLYGWKFDGIQLILSGYPTSNSRILFHRQIRERVKILAPFLRFDTDPYIVLADGKLYWMIDAYTTSQDYPYSEPFSLQQAKTYQQTPVDRLVSSDITNSFQGVNYLRNSVKAVVDAYEGTVEFYVFDEEDPLIQVWQAIFPKMFTPRSEMPTALLNHIRYPVGMLLTQGLVYAKYHMTDPAVFYNQEDLWIRATEKYYNQVIPVEPYYILWEPPDTDNLEFTLILPFTPKKRQVLIGWIAGLCDPGSYGRMLAYKFPKEKRVLGPQQVETKIDQDSYLSGQLTLWDQRGSNVIRGNVLAIPVEDTIIYVEPIYLQAETAAYPELRLVAVMHDDDLSYAETFDQALEGLFQEQPPTDLGEAAPTAAGDRSVDTLIQDANAAFEDYLQALGEKRFTDAARALDTLQQALQQLSTQAQTSSNQPRSQSNQNQSQE</sequence>
<dbReference type="InterPro" id="IPR005372">
    <property type="entry name" value="UPF0182"/>
</dbReference>
<evidence type="ECO:0000256" key="6">
    <source>
        <dbReference type="SAM" id="MobiDB-lite"/>
    </source>
</evidence>
<dbReference type="EMBL" id="WJJP01000730">
    <property type="protein sequence ID" value="MBD3327418.1"/>
    <property type="molecule type" value="Genomic_DNA"/>
</dbReference>
<feature type="transmembrane region" description="Helical" evidence="5">
    <location>
        <begin position="6"/>
        <end position="21"/>
    </location>
</feature>